<accession>A0A0V0GLE0</accession>
<name>A0A0V0GLE0_SOLCH</name>
<protein>
    <submittedName>
        <fullName evidence="1">Putative ovule protein</fullName>
    </submittedName>
</protein>
<dbReference type="EMBL" id="GEDG01036686">
    <property type="protein sequence ID" value="JAP08567.1"/>
    <property type="molecule type" value="Transcribed_RNA"/>
</dbReference>
<sequence>MNESNSIFLMPLSATEFLRAPLKSIALFLISSPSLDAINFSTAACTMPRVTTSCLRVHSLTTKPTFKIFVTNTVFRG</sequence>
<proteinExistence type="predicted"/>
<dbReference type="AlphaFoldDB" id="A0A0V0GLE0"/>
<organism evidence="1">
    <name type="scientific">Solanum chacoense</name>
    <name type="common">Chaco potato</name>
    <dbReference type="NCBI Taxonomy" id="4108"/>
    <lineage>
        <taxon>Eukaryota</taxon>
        <taxon>Viridiplantae</taxon>
        <taxon>Streptophyta</taxon>
        <taxon>Embryophyta</taxon>
        <taxon>Tracheophyta</taxon>
        <taxon>Spermatophyta</taxon>
        <taxon>Magnoliopsida</taxon>
        <taxon>eudicotyledons</taxon>
        <taxon>Gunneridae</taxon>
        <taxon>Pentapetalae</taxon>
        <taxon>asterids</taxon>
        <taxon>lamiids</taxon>
        <taxon>Solanales</taxon>
        <taxon>Solanaceae</taxon>
        <taxon>Solanoideae</taxon>
        <taxon>Solaneae</taxon>
        <taxon>Solanum</taxon>
    </lineage>
</organism>
<reference evidence="1" key="1">
    <citation type="submission" date="2015-12" db="EMBL/GenBank/DDBJ databases">
        <title>Gene expression during late stages of embryo sac development: a critical building block for successful pollen-pistil interactions.</title>
        <authorList>
            <person name="Liu Y."/>
            <person name="Joly V."/>
            <person name="Sabar M."/>
            <person name="Matton D.P."/>
        </authorList>
    </citation>
    <scope>NUCLEOTIDE SEQUENCE</scope>
</reference>
<evidence type="ECO:0000313" key="1">
    <source>
        <dbReference type="EMBL" id="JAP08567.1"/>
    </source>
</evidence>